<proteinExistence type="predicted"/>
<protein>
    <recommendedName>
        <fullName evidence="3">Phosphohistidine phosphatase SixA</fullName>
    </recommendedName>
</protein>
<dbReference type="Gene3D" id="3.40.50.1240">
    <property type="entry name" value="Phosphoglycerate mutase-like"/>
    <property type="match status" value="1"/>
</dbReference>
<dbReference type="CDD" id="cd07067">
    <property type="entry name" value="HP_PGM_like"/>
    <property type="match status" value="1"/>
</dbReference>
<evidence type="ECO:0008006" key="3">
    <source>
        <dbReference type="Google" id="ProtNLM"/>
    </source>
</evidence>
<gene>
    <name evidence="1" type="ORF">NBRC116585_23360</name>
</gene>
<accession>A0ABQ0A1E2</accession>
<dbReference type="Proteomes" id="UP001481413">
    <property type="component" value="Unassembled WGS sequence"/>
</dbReference>
<evidence type="ECO:0000313" key="2">
    <source>
        <dbReference type="Proteomes" id="UP001481413"/>
    </source>
</evidence>
<dbReference type="RefSeq" id="WP_353295420.1">
    <property type="nucleotide sequence ID" value="NZ_BAABWH010000006.1"/>
</dbReference>
<dbReference type="InterPro" id="IPR013078">
    <property type="entry name" value="His_Pase_superF_clade-1"/>
</dbReference>
<dbReference type="SMART" id="SM00855">
    <property type="entry name" value="PGAM"/>
    <property type="match status" value="1"/>
</dbReference>
<dbReference type="InterPro" id="IPR029033">
    <property type="entry name" value="His_PPase_superfam"/>
</dbReference>
<name>A0ABQ0A1E2_9GAMM</name>
<dbReference type="InterPro" id="IPR004449">
    <property type="entry name" value="SixA"/>
</dbReference>
<organism evidence="1 2">
    <name type="scientific">Thalassolituus maritimus</name>
    <dbReference type="NCBI Taxonomy" id="484498"/>
    <lineage>
        <taxon>Bacteria</taxon>
        <taxon>Pseudomonadati</taxon>
        <taxon>Pseudomonadota</taxon>
        <taxon>Gammaproteobacteria</taxon>
        <taxon>Oceanospirillales</taxon>
        <taxon>Oceanospirillaceae</taxon>
        <taxon>Thalassolituus</taxon>
    </lineage>
</organism>
<keyword evidence="2" id="KW-1185">Reference proteome</keyword>
<dbReference type="SUPFAM" id="SSF53254">
    <property type="entry name" value="Phosphoglycerate mutase-like"/>
    <property type="match status" value="1"/>
</dbReference>
<comment type="caution">
    <text evidence="1">The sequence shown here is derived from an EMBL/GenBank/DDBJ whole genome shotgun (WGS) entry which is preliminary data.</text>
</comment>
<reference evidence="1 2" key="1">
    <citation type="submission" date="2024-04" db="EMBL/GenBank/DDBJ databases">
        <title>Draft genome sequence of Thalassolituus maritimus NBRC 116585.</title>
        <authorList>
            <person name="Miyakawa T."/>
            <person name="Kusuya Y."/>
            <person name="Miura T."/>
        </authorList>
    </citation>
    <scope>NUCLEOTIDE SEQUENCE [LARGE SCALE GENOMIC DNA]</scope>
    <source>
        <strain evidence="1 2">5NW40-0001</strain>
    </source>
</reference>
<dbReference type="EMBL" id="BAABWH010000006">
    <property type="protein sequence ID" value="GAA6146218.1"/>
    <property type="molecule type" value="Genomic_DNA"/>
</dbReference>
<dbReference type="Pfam" id="PF00300">
    <property type="entry name" value="His_Phos_1"/>
    <property type="match status" value="1"/>
</dbReference>
<evidence type="ECO:0000313" key="1">
    <source>
        <dbReference type="EMBL" id="GAA6146218.1"/>
    </source>
</evidence>
<sequence length="156" mass="16319">MARIFIIRHGSAVPGMDLDSERVLTHKGEEEAAAVASWVSSQVQPGAVLYASPYRRAQQTATAVAAASGLIINTLDAITPSGSAPVIADMLTSESGDVVVVSHLPLVGRLASLLVEGFELDQPWSPAECWLLSGDIIASGCMSVEQTWYPALASIG</sequence>
<dbReference type="NCBIfam" id="TIGR00249">
    <property type="entry name" value="sixA"/>
    <property type="match status" value="1"/>
</dbReference>